<dbReference type="PANTHER" id="PTHR22683:SF1">
    <property type="entry name" value="TYPE VII SECRETION SYSTEM PROTEIN ESSC"/>
    <property type="match status" value="1"/>
</dbReference>
<keyword evidence="1" id="KW-0547">Nucleotide-binding</keyword>
<dbReference type="PROSITE" id="PS50901">
    <property type="entry name" value="FTSK"/>
    <property type="match status" value="1"/>
</dbReference>
<dbReference type="GO" id="GO:0005524">
    <property type="term" value="F:ATP binding"/>
    <property type="evidence" value="ECO:0007669"/>
    <property type="project" value="UniProtKB-KW"/>
</dbReference>
<dbReference type="GO" id="GO:0003677">
    <property type="term" value="F:DNA binding"/>
    <property type="evidence" value="ECO:0007669"/>
    <property type="project" value="InterPro"/>
</dbReference>
<dbReference type="CDD" id="cd01127">
    <property type="entry name" value="TrwB_TraG_TraD_VirD4"/>
    <property type="match status" value="1"/>
</dbReference>
<evidence type="ECO:0000256" key="2">
    <source>
        <dbReference type="ARBA" id="ARBA00022840"/>
    </source>
</evidence>
<feature type="domain" description="FtsK" evidence="4">
    <location>
        <begin position="314"/>
        <end position="497"/>
    </location>
</feature>
<name>A0A6J6ESP2_9ZZZZ</name>
<dbReference type="InterPro" id="IPR002543">
    <property type="entry name" value="FtsK_dom"/>
</dbReference>
<keyword evidence="3" id="KW-0472">Membrane</keyword>
<gene>
    <name evidence="5" type="ORF">UFOPK1722_00835</name>
</gene>
<dbReference type="PANTHER" id="PTHR22683">
    <property type="entry name" value="SPORULATION PROTEIN RELATED"/>
    <property type="match status" value="1"/>
</dbReference>
<feature type="transmembrane region" description="Helical" evidence="3">
    <location>
        <begin position="12"/>
        <end position="28"/>
    </location>
</feature>
<sequence>MIDGDTDVAGRLTALLPGIMTAGLFGLVTGNMTFAVVSVVAALLTVVVWRLDASRRRRRRGREIEARDRERALLEAEHVRQWDRWHRARASRLRYEHPNAHELATLVATGDERLWHWRPARHDDVWRVSVARGSETVRVDATEATVVLDDVPRLVDLAPGAVVGVHGPTATAVARAMTVRLAVRSGPADWRLTAWPRSVSRTVGLAGAPHSDARASHTVCVVDRPERWVEYSRLRGDACVIVIAGRRHELPAECSTIIVADEVEGMDSTTADTVMRALCRWTDPESIEASVNDERSRIDSVTPFAVVLGDDDLGREFRIDIVRDGPHAVVVGCTGSGKSELLLRWLTEMCATVDAAMLNLLVVDYKGGSISDVLAGLPHTVGMLTDLDESTVDRAAAALRCEFRDREERLRDLGARGIDDCADGTIPRLLVVVDEVAALRAQSPEFLHELLTIAHRGRSLGMHLILATQRPHALTADIVANSDIRVALRVLNTGDSVDVVGSPVAASFPRHAPGRAAVSCSGSEPVVVNARVARAVDTKSDQVSHEAPPLWRSVLSSRLEQIEHAGAVAVLDDVERRDQPPVRSVDGWWLVVGEPNTRTPALQSITAHVDPLVLSAADCDAETIHRTALALESRVANAVVLDGVDDIVAHCLGDAASRLAWSRVEKCLSSGGVNVLVATCARESGTPLVVRDRCSRTFRMVDAHGGFETLLDGRDVFGRFVMPTTPRGRRMVERFPRCVHCESAFAVFADDGRPVELSTRDSWRVMIIGESGSGRSVAARSLAEHWRRERGHLVRRLVVFDHDDVPDDTSIDDDDVDVIAVADPLELRNSFDHRAHAVRRFRTGLLLGNAAGDHADLLGAAPPPRPYAIAPGRGEWVQHGIAMGIVQVTV</sequence>
<dbReference type="InterPro" id="IPR050206">
    <property type="entry name" value="FtsK/SpoIIIE/SftA"/>
</dbReference>
<evidence type="ECO:0000259" key="4">
    <source>
        <dbReference type="PROSITE" id="PS50901"/>
    </source>
</evidence>
<dbReference type="InterPro" id="IPR027417">
    <property type="entry name" value="P-loop_NTPase"/>
</dbReference>
<evidence type="ECO:0000256" key="3">
    <source>
        <dbReference type="SAM" id="Phobius"/>
    </source>
</evidence>
<keyword evidence="3" id="KW-1133">Transmembrane helix</keyword>
<accession>A0A6J6ESP2</accession>
<dbReference type="SUPFAM" id="SSF52540">
    <property type="entry name" value="P-loop containing nucleoside triphosphate hydrolases"/>
    <property type="match status" value="1"/>
</dbReference>
<proteinExistence type="predicted"/>
<keyword evidence="3" id="KW-0812">Transmembrane</keyword>
<evidence type="ECO:0000256" key="1">
    <source>
        <dbReference type="ARBA" id="ARBA00022741"/>
    </source>
</evidence>
<organism evidence="5">
    <name type="scientific">freshwater metagenome</name>
    <dbReference type="NCBI Taxonomy" id="449393"/>
    <lineage>
        <taxon>unclassified sequences</taxon>
        <taxon>metagenomes</taxon>
        <taxon>ecological metagenomes</taxon>
    </lineage>
</organism>
<reference evidence="5" key="1">
    <citation type="submission" date="2020-05" db="EMBL/GenBank/DDBJ databases">
        <authorList>
            <person name="Chiriac C."/>
            <person name="Salcher M."/>
            <person name="Ghai R."/>
            <person name="Kavagutti S V."/>
        </authorList>
    </citation>
    <scope>NUCLEOTIDE SEQUENCE</scope>
</reference>
<dbReference type="EMBL" id="CAEZTS010000061">
    <property type="protein sequence ID" value="CAB4578435.1"/>
    <property type="molecule type" value="Genomic_DNA"/>
</dbReference>
<feature type="transmembrane region" description="Helical" evidence="3">
    <location>
        <begin position="34"/>
        <end position="52"/>
    </location>
</feature>
<evidence type="ECO:0000313" key="5">
    <source>
        <dbReference type="EMBL" id="CAB4578435.1"/>
    </source>
</evidence>
<protein>
    <submittedName>
        <fullName evidence="5">Unannotated protein</fullName>
    </submittedName>
</protein>
<dbReference type="AlphaFoldDB" id="A0A6J6ESP2"/>
<dbReference type="Pfam" id="PF01580">
    <property type="entry name" value="FtsK_SpoIIIE"/>
    <property type="match status" value="1"/>
</dbReference>
<keyword evidence="2" id="KW-0067">ATP-binding</keyword>
<dbReference type="Gene3D" id="3.40.50.300">
    <property type="entry name" value="P-loop containing nucleotide triphosphate hydrolases"/>
    <property type="match status" value="1"/>
</dbReference>